<reference evidence="1 2" key="4">
    <citation type="journal article" date="2011" name="BMC Genomics">
        <title>RNA-Seq improves annotation of protein-coding genes in the cucumber genome.</title>
        <authorList>
            <person name="Li Z."/>
            <person name="Zhang Z."/>
            <person name="Yan P."/>
            <person name="Huang S."/>
            <person name="Fei Z."/>
            <person name="Lin K."/>
        </authorList>
    </citation>
    <scope>NUCLEOTIDE SEQUENCE [LARGE SCALE GENOMIC DNA]</scope>
    <source>
        <strain evidence="2">cv. 9930</strain>
    </source>
</reference>
<dbReference type="EMBL" id="CM002926">
    <property type="protein sequence ID" value="KGN51754.1"/>
    <property type="molecule type" value="Genomic_DNA"/>
</dbReference>
<dbReference type="AlphaFoldDB" id="A0A0A0KS70"/>
<sequence length="160" mass="18441">MKFGPISFCSRSYCDGEFLRRNIRIHSHLALQLPFPLGPSITQTIPLDQPKSSRRQGTTAALQQLDVHVEIICYCQKQRSLRPICSVFCSKSFFHNSQTRSYSGKFWVEEHLKLKTSNLVVLGASCSLWRLVCFCIWRLDPFPELENLRKSPKVDSKDYG</sequence>
<keyword evidence="2" id="KW-1185">Reference proteome</keyword>
<accession>A0A0A0KS70</accession>
<dbReference type="Gramene" id="KGN51754">
    <property type="protein sequence ID" value="KGN51754"/>
    <property type="gene ID" value="Csa_5G598620"/>
</dbReference>
<name>A0A0A0KS70_CUCSA</name>
<reference evidence="1 2" key="1">
    <citation type="journal article" date="2009" name="Nat. Genet.">
        <title>The genome of the cucumber, Cucumis sativus L.</title>
        <authorList>
            <person name="Huang S."/>
            <person name="Li R."/>
            <person name="Zhang Z."/>
            <person name="Li L."/>
            <person name="Gu X."/>
            <person name="Fan W."/>
            <person name="Lucas W.J."/>
            <person name="Wang X."/>
            <person name="Xie B."/>
            <person name="Ni P."/>
            <person name="Ren Y."/>
            <person name="Zhu H."/>
            <person name="Li J."/>
            <person name="Lin K."/>
            <person name="Jin W."/>
            <person name="Fei Z."/>
            <person name="Li G."/>
            <person name="Staub J."/>
            <person name="Kilian A."/>
            <person name="van der Vossen E.A."/>
            <person name="Wu Y."/>
            <person name="Guo J."/>
            <person name="He J."/>
            <person name="Jia Z."/>
            <person name="Ren Y."/>
            <person name="Tian G."/>
            <person name="Lu Y."/>
            <person name="Ruan J."/>
            <person name="Qian W."/>
            <person name="Wang M."/>
            <person name="Huang Q."/>
            <person name="Li B."/>
            <person name="Xuan Z."/>
            <person name="Cao J."/>
            <person name="Asan"/>
            <person name="Wu Z."/>
            <person name="Zhang J."/>
            <person name="Cai Q."/>
            <person name="Bai Y."/>
            <person name="Zhao B."/>
            <person name="Han Y."/>
            <person name="Li Y."/>
            <person name="Li X."/>
            <person name="Wang S."/>
            <person name="Shi Q."/>
            <person name="Liu S."/>
            <person name="Cho W.K."/>
            <person name="Kim J.Y."/>
            <person name="Xu Y."/>
            <person name="Heller-Uszynska K."/>
            <person name="Miao H."/>
            <person name="Cheng Z."/>
            <person name="Zhang S."/>
            <person name="Wu J."/>
            <person name="Yang Y."/>
            <person name="Kang H."/>
            <person name="Li M."/>
            <person name="Liang H."/>
            <person name="Ren X."/>
            <person name="Shi Z."/>
            <person name="Wen M."/>
            <person name="Jian M."/>
            <person name="Yang H."/>
            <person name="Zhang G."/>
            <person name="Yang Z."/>
            <person name="Chen R."/>
            <person name="Liu S."/>
            <person name="Li J."/>
            <person name="Ma L."/>
            <person name="Liu H."/>
            <person name="Zhou Y."/>
            <person name="Zhao J."/>
            <person name="Fang X."/>
            <person name="Li G."/>
            <person name="Fang L."/>
            <person name="Li Y."/>
            <person name="Liu D."/>
            <person name="Zheng H."/>
            <person name="Zhang Y."/>
            <person name="Qin N."/>
            <person name="Li Z."/>
            <person name="Yang G."/>
            <person name="Yang S."/>
            <person name="Bolund L."/>
            <person name="Kristiansen K."/>
            <person name="Zheng H."/>
            <person name="Li S."/>
            <person name="Zhang X."/>
            <person name="Yang H."/>
            <person name="Wang J."/>
            <person name="Sun R."/>
            <person name="Zhang B."/>
            <person name="Jiang S."/>
            <person name="Wang J."/>
            <person name="Du Y."/>
            <person name="Li S."/>
        </authorList>
    </citation>
    <scope>NUCLEOTIDE SEQUENCE [LARGE SCALE GENOMIC DNA]</scope>
    <source>
        <strain evidence="2">cv. 9930</strain>
    </source>
</reference>
<proteinExistence type="predicted"/>
<protein>
    <submittedName>
        <fullName evidence="1">Uncharacterized protein</fullName>
    </submittedName>
</protein>
<evidence type="ECO:0000313" key="1">
    <source>
        <dbReference type="EMBL" id="KGN51754.1"/>
    </source>
</evidence>
<evidence type="ECO:0000313" key="2">
    <source>
        <dbReference type="Proteomes" id="UP000029981"/>
    </source>
</evidence>
<reference evidence="1 2" key="3">
    <citation type="journal article" date="2010" name="BMC Genomics">
        <title>Transcriptome sequencing and comparative analysis of cucumber flowers with different sex types.</title>
        <authorList>
            <person name="Guo S."/>
            <person name="Zheng Y."/>
            <person name="Joung J.G."/>
            <person name="Liu S."/>
            <person name="Zhang Z."/>
            <person name="Crasta O.R."/>
            <person name="Sobral B.W."/>
            <person name="Xu Y."/>
            <person name="Huang S."/>
            <person name="Fei Z."/>
        </authorList>
    </citation>
    <scope>NUCLEOTIDE SEQUENCE [LARGE SCALE GENOMIC DNA]</scope>
    <source>
        <strain evidence="2">cv. 9930</strain>
    </source>
</reference>
<gene>
    <name evidence="1" type="ORF">Csa_5G598620</name>
</gene>
<reference evidence="1 2" key="2">
    <citation type="journal article" date="2009" name="PLoS ONE">
        <title>An integrated genetic and cytogenetic map of the cucumber genome.</title>
        <authorList>
            <person name="Ren Y."/>
            <person name="Zhang Z."/>
            <person name="Liu J."/>
            <person name="Staub J.E."/>
            <person name="Han Y."/>
            <person name="Cheng Z."/>
            <person name="Li X."/>
            <person name="Lu J."/>
            <person name="Miao H."/>
            <person name="Kang H."/>
            <person name="Xie B."/>
            <person name="Gu X."/>
            <person name="Wang X."/>
            <person name="Du Y."/>
            <person name="Jin W."/>
            <person name="Huang S."/>
        </authorList>
    </citation>
    <scope>NUCLEOTIDE SEQUENCE [LARGE SCALE GENOMIC DNA]</scope>
    <source>
        <strain evidence="2">cv. 9930</strain>
    </source>
</reference>
<dbReference type="Proteomes" id="UP000029981">
    <property type="component" value="Chromosome 5"/>
</dbReference>
<organism evidence="1 2">
    <name type="scientific">Cucumis sativus</name>
    <name type="common">Cucumber</name>
    <dbReference type="NCBI Taxonomy" id="3659"/>
    <lineage>
        <taxon>Eukaryota</taxon>
        <taxon>Viridiplantae</taxon>
        <taxon>Streptophyta</taxon>
        <taxon>Embryophyta</taxon>
        <taxon>Tracheophyta</taxon>
        <taxon>Spermatophyta</taxon>
        <taxon>Magnoliopsida</taxon>
        <taxon>eudicotyledons</taxon>
        <taxon>Gunneridae</taxon>
        <taxon>Pentapetalae</taxon>
        <taxon>rosids</taxon>
        <taxon>fabids</taxon>
        <taxon>Cucurbitales</taxon>
        <taxon>Cucurbitaceae</taxon>
        <taxon>Benincaseae</taxon>
        <taxon>Cucumis</taxon>
    </lineage>
</organism>